<accession>A0A1G7HMS2</accession>
<feature type="domain" description="Actin-like protein N-terminal" evidence="1">
    <location>
        <begin position="4"/>
        <end position="163"/>
    </location>
</feature>
<dbReference type="InterPro" id="IPR043129">
    <property type="entry name" value="ATPase_NBD"/>
</dbReference>
<dbReference type="CDD" id="cd24025">
    <property type="entry name" value="ASKHA_NBD_ParM_pCBH-like"/>
    <property type="match status" value="1"/>
</dbReference>
<dbReference type="SUPFAM" id="SSF53067">
    <property type="entry name" value="Actin-like ATPase domain"/>
    <property type="match status" value="2"/>
</dbReference>
<gene>
    <name evidence="3" type="ORF">SAMN04244560_00107</name>
</gene>
<dbReference type="InterPro" id="IPR049067">
    <property type="entry name" value="MreB-like_C"/>
</dbReference>
<name>A0A1G7HMS2_THETY</name>
<evidence type="ECO:0000259" key="1">
    <source>
        <dbReference type="Pfam" id="PF17989"/>
    </source>
</evidence>
<dbReference type="EMBL" id="FNBS01000002">
    <property type="protein sequence ID" value="SDF01745.1"/>
    <property type="molecule type" value="Genomic_DNA"/>
</dbReference>
<dbReference type="Gene3D" id="3.30.420.40">
    <property type="match status" value="2"/>
</dbReference>
<reference evidence="3 4" key="1">
    <citation type="submission" date="2016-10" db="EMBL/GenBank/DDBJ databases">
        <authorList>
            <person name="de Groot N.N."/>
        </authorList>
    </citation>
    <scope>NUCLEOTIDE SEQUENCE [LARGE SCALE GENOMIC DNA]</scope>
    <source>
        <strain evidence="3 4">DSM 569</strain>
    </source>
</reference>
<protein>
    <submittedName>
        <fullName evidence="3">Plasmid segregation actin-type ATPase ParM</fullName>
    </submittedName>
</protein>
<evidence type="ECO:0000259" key="2">
    <source>
        <dbReference type="Pfam" id="PF21522"/>
    </source>
</evidence>
<dbReference type="Pfam" id="PF21522">
    <property type="entry name" value="MreB-like_C"/>
    <property type="match status" value="1"/>
</dbReference>
<proteinExistence type="predicted"/>
<sequence length="336" mass="37718">MNIGLDLGFGYVKGVNSQNKRILFPSIVSIGFDRPLAGIFNTNDIIENLHVRIVDKTGENSYYVGNLARREGFSDSFTLDIDKYTQPEAKALLSTAVMLLTLDSEPEEPINLVTGLPLKQFQAHKKAFEEELKNYKALISLPEHKLMKTIEFEKVTVFPQAAGAAYYALLEDLDRYLYTDSYIVLIDIGFKTTDYIVFLIEDRPHFLPDLSGTIDTGISKIFTAVEQIYLAKTGATIDTAGLMTILKKESIYFKGKYVDFTEELTALKKELARLIEKRIYATLKEVFDRVSTVFIAGGGGSDLYPYLKNIHADVVLVKDAQFANALGFLKVAEMNR</sequence>
<feature type="domain" description="Actin homologue MreB-like C-terminal" evidence="2">
    <location>
        <begin position="185"/>
        <end position="308"/>
    </location>
</feature>
<dbReference type="RefSeq" id="WP_074591893.1">
    <property type="nucleotide sequence ID" value="NZ_FNBS01000002.1"/>
</dbReference>
<evidence type="ECO:0000313" key="4">
    <source>
        <dbReference type="Proteomes" id="UP000183404"/>
    </source>
</evidence>
<dbReference type="AlphaFoldDB" id="A0A1G7HMS2"/>
<dbReference type="InterPro" id="IPR040607">
    <property type="entry name" value="ALP_N"/>
</dbReference>
<dbReference type="Pfam" id="PF17989">
    <property type="entry name" value="ALP_N"/>
    <property type="match status" value="1"/>
</dbReference>
<evidence type="ECO:0000313" key="3">
    <source>
        <dbReference type="EMBL" id="SDF01745.1"/>
    </source>
</evidence>
<dbReference type="Proteomes" id="UP000183404">
    <property type="component" value="Unassembled WGS sequence"/>
</dbReference>
<organism evidence="3 4">
    <name type="scientific">Thermoanaerobacter thermohydrosulfuricus</name>
    <name type="common">Clostridium thermohydrosulfuricum</name>
    <dbReference type="NCBI Taxonomy" id="1516"/>
    <lineage>
        <taxon>Bacteria</taxon>
        <taxon>Bacillati</taxon>
        <taxon>Bacillota</taxon>
        <taxon>Clostridia</taxon>
        <taxon>Thermoanaerobacterales</taxon>
        <taxon>Thermoanaerobacteraceae</taxon>
        <taxon>Thermoanaerobacter</taxon>
    </lineage>
</organism>